<dbReference type="SUPFAM" id="SSF52540">
    <property type="entry name" value="P-loop containing nucleoside triphosphate hydrolases"/>
    <property type="match status" value="1"/>
</dbReference>
<keyword evidence="12" id="KW-1185">Reference proteome</keyword>
<keyword evidence="9" id="KW-0325">Glycoprotein</keyword>
<keyword evidence="5" id="KW-0735">Signal-anchor</keyword>
<dbReference type="Gene3D" id="3.40.50.300">
    <property type="entry name" value="P-loop containing nucleotide triphosphate hydrolases"/>
    <property type="match status" value="1"/>
</dbReference>
<evidence type="ECO:0000256" key="3">
    <source>
        <dbReference type="ARBA" id="ARBA00022679"/>
    </source>
</evidence>
<comment type="similarity">
    <text evidence="2">Belongs to the galactose-3-O-sulfotransferase family.</text>
</comment>
<dbReference type="InterPro" id="IPR027417">
    <property type="entry name" value="P-loop_NTPase"/>
</dbReference>
<evidence type="ECO:0000256" key="8">
    <source>
        <dbReference type="ARBA" id="ARBA00023136"/>
    </source>
</evidence>
<dbReference type="GO" id="GO:0000139">
    <property type="term" value="C:Golgi membrane"/>
    <property type="evidence" value="ECO:0007669"/>
    <property type="project" value="UniProtKB-SubCell"/>
</dbReference>
<organism evidence="11 12">
    <name type="scientific">Holothuria leucospilota</name>
    <name type="common">Black long sea cucumber</name>
    <name type="synonym">Mertensiothuria leucospilota</name>
    <dbReference type="NCBI Taxonomy" id="206669"/>
    <lineage>
        <taxon>Eukaryota</taxon>
        <taxon>Metazoa</taxon>
        <taxon>Echinodermata</taxon>
        <taxon>Eleutherozoa</taxon>
        <taxon>Echinozoa</taxon>
        <taxon>Holothuroidea</taxon>
        <taxon>Aspidochirotacea</taxon>
        <taxon>Aspidochirotida</taxon>
        <taxon>Holothuriidae</taxon>
        <taxon>Holothuria</taxon>
    </lineage>
</organism>
<accession>A0A9Q1HA58</accession>
<dbReference type="GO" id="GO:0001733">
    <property type="term" value="F:galactosylceramide sulfotransferase activity"/>
    <property type="evidence" value="ECO:0007669"/>
    <property type="project" value="InterPro"/>
</dbReference>
<evidence type="ECO:0000256" key="4">
    <source>
        <dbReference type="ARBA" id="ARBA00022692"/>
    </source>
</evidence>
<evidence type="ECO:0000313" key="11">
    <source>
        <dbReference type="EMBL" id="KAJ8038113.1"/>
    </source>
</evidence>
<keyword evidence="6 10" id="KW-1133">Transmembrane helix</keyword>
<comment type="subcellular location">
    <subcellularLocation>
        <location evidence="1">Golgi apparatus membrane</location>
        <topology evidence="1">Single-pass type II membrane protein</topology>
    </subcellularLocation>
</comment>
<dbReference type="OrthoDB" id="514299at2759"/>
<evidence type="ECO:0000256" key="9">
    <source>
        <dbReference type="ARBA" id="ARBA00023180"/>
    </source>
</evidence>
<dbReference type="EMBL" id="JAIZAY010000008">
    <property type="protein sequence ID" value="KAJ8038113.1"/>
    <property type="molecule type" value="Genomic_DNA"/>
</dbReference>
<dbReference type="InterPro" id="IPR009729">
    <property type="entry name" value="Gal-3-0_sulfotransfrase"/>
</dbReference>
<evidence type="ECO:0000256" key="2">
    <source>
        <dbReference type="ARBA" id="ARBA00008124"/>
    </source>
</evidence>
<keyword evidence="7" id="KW-0333">Golgi apparatus</keyword>
<keyword evidence="8 10" id="KW-0472">Membrane</keyword>
<gene>
    <name evidence="11" type="ORF">HOLleu_19098</name>
</gene>
<dbReference type="Proteomes" id="UP001152320">
    <property type="component" value="Chromosome 8"/>
</dbReference>
<dbReference type="PANTHER" id="PTHR14647">
    <property type="entry name" value="GALACTOSE-3-O-SULFOTRANSFERASE"/>
    <property type="match status" value="1"/>
</dbReference>
<evidence type="ECO:0000256" key="10">
    <source>
        <dbReference type="SAM" id="Phobius"/>
    </source>
</evidence>
<name>A0A9Q1HA58_HOLLE</name>
<evidence type="ECO:0000256" key="7">
    <source>
        <dbReference type="ARBA" id="ARBA00023034"/>
    </source>
</evidence>
<keyword evidence="4 10" id="KW-0812">Transmembrane</keyword>
<sequence length="380" mass="44364">MKTEKPLTYVVLLCFSVVGFMYLANIDEQDDIHIFMKSWEEKSSSNGNFRFSSSHEPVSDFKEKCSPISNIMYVKTHKTGSTTIQSILYRYGFSRNLSFVFRRQNKKNGHIRYTAVTKDSPRKMFLPVLGNGNCSFAGYNISAVHVVHNRPVMETFMNPGAKYITIIRNPASQLISAFLFFHLYRGIKGNSTEEKLFKFMNGTKWRRGHYGRNSQLVDLGLSKSNFDNDTKIKERIQQLSEQMDLVLISDYFEESLVLLKQELCWSFEDLAFTVQNNRSRQKPPISPSLLEKMRKFNKADFLLYEHFNRTLWDKIAKQGHAFWEDLRKFKQVQEEVRLRCPNSTSVQKLKHANESSTFCDQYAGGLTLFKTLFKRQIRKC</sequence>
<dbReference type="PANTHER" id="PTHR14647:SF85">
    <property type="entry name" value="GALACTOSYLCERAMIDE SULFOTRANSFERASE-LIKE"/>
    <property type="match status" value="1"/>
</dbReference>
<evidence type="ECO:0000313" key="12">
    <source>
        <dbReference type="Proteomes" id="UP001152320"/>
    </source>
</evidence>
<dbReference type="AlphaFoldDB" id="A0A9Q1HA58"/>
<keyword evidence="3" id="KW-0808">Transferase</keyword>
<dbReference type="Pfam" id="PF06990">
    <property type="entry name" value="Gal-3-0_sulfotr"/>
    <property type="match status" value="1"/>
</dbReference>
<evidence type="ECO:0000256" key="6">
    <source>
        <dbReference type="ARBA" id="ARBA00022989"/>
    </source>
</evidence>
<protein>
    <submittedName>
        <fullName evidence="11">Galactosylceramide sulfotransferase</fullName>
    </submittedName>
</protein>
<evidence type="ECO:0000256" key="1">
    <source>
        <dbReference type="ARBA" id="ARBA00004323"/>
    </source>
</evidence>
<feature type="transmembrane region" description="Helical" evidence="10">
    <location>
        <begin position="7"/>
        <end position="24"/>
    </location>
</feature>
<proteinExistence type="inferred from homology"/>
<evidence type="ECO:0000256" key="5">
    <source>
        <dbReference type="ARBA" id="ARBA00022968"/>
    </source>
</evidence>
<comment type="caution">
    <text evidence="11">The sequence shown here is derived from an EMBL/GenBank/DDBJ whole genome shotgun (WGS) entry which is preliminary data.</text>
</comment>
<dbReference type="GO" id="GO:0009247">
    <property type="term" value="P:glycolipid biosynthetic process"/>
    <property type="evidence" value="ECO:0007669"/>
    <property type="project" value="InterPro"/>
</dbReference>
<reference evidence="11" key="1">
    <citation type="submission" date="2021-10" db="EMBL/GenBank/DDBJ databases">
        <title>Tropical sea cucumber genome reveals ecological adaptation and Cuvierian tubules defense mechanism.</title>
        <authorList>
            <person name="Chen T."/>
        </authorList>
    </citation>
    <scope>NUCLEOTIDE SEQUENCE</scope>
    <source>
        <strain evidence="11">Nanhai2018</strain>
        <tissue evidence="11">Muscle</tissue>
    </source>
</reference>